<name>A0A2H0W1X4_9BACT</name>
<dbReference type="EMBL" id="PEZZ01000007">
    <property type="protein sequence ID" value="PIS05375.1"/>
    <property type="molecule type" value="Genomic_DNA"/>
</dbReference>
<organism evidence="2 3">
    <name type="scientific">Candidatus Buchananbacteria bacterium CG10_big_fil_rev_8_21_14_0_10_42_9</name>
    <dbReference type="NCBI Taxonomy" id="1974526"/>
    <lineage>
        <taxon>Bacteria</taxon>
        <taxon>Candidatus Buchananiibacteriota</taxon>
    </lineage>
</organism>
<keyword evidence="1" id="KW-1133">Transmembrane helix</keyword>
<comment type="caution">
    <text evidence="2">The sequence shown here is derived from an EMBL/GenBank/DDBJ whole genome shotgun (WGS) entry which is preliminary data.</text>
</comment>
<protein>
    <submittedName>
        <fullName evidence="2">Uncharacterized protein</fullName>
    </submittedName>
</protein>
<dbReference type="AlphaFoldDB" id="A0A2H0W1X4"/>
<evidence type="ECO:0000313" key="2">
    <source>
        <dbReference type="EMBL" id="PIS05375.1"/>
    </source>
</evidence>
<sequence length="132" mass="15332">MEKKTVNLLTFFFIFAIFALFFIFIFSRFSDKKVQDYIFTISKCWFLAEEQCVANPHCEVIYKPDEDGTDPVFESCIYIPESRISTNLEARELCLTTGGQWETNKFGSFCQCNPQVTQTAWDKELGCTPMLK</sequence>
<evidence type="ECO:0000313" key="3">
    <source>
        <dbReference type="Proteomes" id="UP000230935"/>
    </source>
</evidence>
<reference evidence="3" key="1">
    <citation type="submission" date="2017-09" db="EMBL/GenBank/DDBJ databases">
        <title>Depth-based differentiation of microbial function through sediment-hosted aquifers and enrichment of novel symbionts in the deep terrestrial subsurface.</title>
        <authorList>
            <person name="Probst A.J."/>
            <person name="Ladd B."/>
            <person name="Jarett J.K."/>
            <person name="Geller-Mcgrath D.E."/>
            <person name="Sieber C.M.K."/>
            <person name="Emerson J.B."/>
            <person name="Anantharaman K."/>
            <person name="Thomas B.C."/>
            <person name="Malmstrom R."/>
            <person name="Stieglmeier M."/>
            <person name="Klingl A."/>
            <person name="Woyke T."/>
            <person name="Ryan C.M."/>
            <person name="Banfield J.F."/>
        </authorList>
    </citation>
    <scope>NUCLEOTIDE SEQUENCE [LARGE SCALE GENOMIC DNA]</scope>
</reference>
<dbReference type="Proteomes" id="UP000230935">
    <property type="component" value="Unassembled WGS sequence"/>
</dbReference>
<proteinExistence type="predicted"/>
<keyword evidence="1" id="KW-0472">Membrane</keyword>
<evidence type="ECO:0000256" key="1">
    <source>
        <dbReference type="SAM" id="Phobius"/>
    </source>
</evidence>
<accession>A0A2H0W1X4</accession>
<feature type="transmembrane region" description="Helical" evidence="1">
    <location>
        <begin position="6"/>
        <end position="26"/>
    </location>
</feature>
<gene>
    <name evidence="2" type="ORF">COT81_01175</name>
</gene>
<keyword evidence="1" id="KW-0812">Transmembrane</keyword>